<accession>A0A6C0K7J0</accession>
<organism evidence="1">
    <name type="scientific">viral metagenome</name>
    <dbReference type="NCBI Taxonomy" id="1070528"/>
    <lineage>
        <taxon>unclassified sequences</taxon>
        <taxon>metagenomes</taxon>
        <taxon>organismal metagenomes</taxon>
    </lineage>
</organism>
<proteinExistence type="predicted"/>
<sequence>MDINIVSHGGVSSNYLVAYLQNKGLRVISHIYEYVCHYPTKLLPFQKCIYLYGDIPSAILSMHRRNYLVVNMNKIRWGITDHVDRREHFLKMYPDDPVGIKAQINHFRNTKNTVMLQYPYTVEQLQQAMDTLNIHVDLSEFKIQKRKNEYRPGMDLKDDVLKRILRPYLHDA</sequence>
<name>A0A6C0K7J0_9ZZZZ</name>
<evidence type="ECO:0000313" key="1">
    <source>
        <dbReference type="EMBL" id="QHU12084.1"/>
    </source>
</evidence>
<dbReference type="EMBL" id="MN740797">
    <property type="protein sequence ID" value="QHU12084.1"/>
    <property type="molecule type" value="Genomic_DNA"/>
</dbReference>
<protein>
    <submittedName>
        <fullName evidence="1">Uncharacterized protein</fullName>
    </submittedName>
</protein>
<dbReference type="AlphaFoldDB" id="A0A6C0K7J0"/>
<reference evidence="1" key="1">
    <citation type="journal article" date="2020" name="Nature">
        <title>Giant virus diversity and host interactions through global metagenomics.</title>
        <authorList>
            <person name="Schulz F."/>
            <person name="Roux S."/>
            <person name="Paez-Espino D."/>
            <person name="Jungbluth S."/>
            <person name="Walsh D.A."/>
            <person name="Denef V.J."/>
            <person name="McMahon K.D."/>
            <person name="Konstantinidis K.T."/>
            <person name="Eloe-Fadrosh E.A."/>
            <person name="Kyrpides N.C."/>
            <person name="Woyke T."/>
        </authorList>
    </citation>
    <scope>NUCLEOTIDE SEQUENCE</scope>
    <source>
        <strain evidence="1">GVMAG-S-1101169-75</strain>
    </source>
</reference>